<protein>
    <submittedName>
        <fullName evidence="1">Uncharacterized protein</fullName>
    </submittedName>
</protein>
<evidence type="ECO:0000313" key="1">
    <source>
        <dbReference type="EMBL" id="KCY17857.1"/>
    </source>
</evidence>
<dbReference type="PATRIC" id="fig|1310697.3.peg.2440"/>
<comment type="caution">
    <text evidence="1">The sequence shown here is derived from an EMBL/GenBank/DDBJ whole genome shotgun (WGS) entry which is preliminary data.</text>
</comment>
<dbReference type="AlphaFoldDB" id="A0A062IHA5"/>
<accession>A0A062IHA5</accession>
<reference evidence="1 2" key="1">
    <citation type="submission" date="2014-04" db="EMBL/GenBank/DDBJ databases">
        <title>Comparative genomics and transcriptomics to identify genetic mechanisms underlying the emergence of carbapenem resistant Acinetobacter baumannii (CRAb).</title>
        <authorList>
            <person name="Harris A.D."/>
            <person name="Johnson K.J."/>
            <person name="George J."/>
            <person name="Nadendla S."/>
            <person name="Daugherty S.C."/>
            <person name="Parankush S."/>
            <person name="Sadzewicz L."/>
            <person name="Tallon L."/>
            <person name="Sengamalay N."/>
            <person name="Hazen T.H."/>
            <person name="Rasko D.A."/>
        </authorList>
    </citation>
    <scope>NUCLEOTIDE SEQUENCE [LARGE SCALE GENOMIC DNA]</scope>
    <source>
        <strain evidence="1 2">21072</strain>
    </source>
</reference>
<dbReference type="EMBL" id="JMOD01000046">
    <property type="protein sequence ID" value="KCY17857.1"/>
    <property type="molecule type" value="Genomic_DNA"/>
</dbReference>
<organism evidence="1 2">
    <name type="scientific">Acinetobacter baumannii 21072</name>
    <dbReference type="NCBI Taxonomy" id="1310697"/>
    <lineage>
        <taxon>Bacteria</taxon>
        <taxon>Pseudomonadati</taxon>
        <taxon>Pseudomonadota</taxon>
        <taxon>Gammaproteobacteria</taxon>
        <taxon>Moraxellales</taxon>
        <taxon>Moraxellaceae</taxon>
        <taxon>Acinetobacter</taxon>
        <taxon>Acinetobacter calcoaceticus/baumannii complex</taxon>
    </lineage>
</organism>
<sequence length="44" mass="4915">MEPFGLQENDLPLDSIVRLIERESLSSLGQPLPPIIEAQNNNLL</sequence>
<proteinExistence type="predicted"/>
<gene>
    <name evidence="1" type="ORF">J596_2537</name>
</gene>
<evidence type="ECO:0000313" key="2">
    <source>
        <dbReference type="Proteomes" id="UP000027327"/>
    </source>
</evidence>
<dbReference type="Proteomes" id="UP000027327">
    <property type="component" value="Unassembled WGS sequence"/>
</dbReference>
<name>A0A062IHA5_ACIBA</name>